<dbReference type="PANTHER" id="PTHR36577:SF3">
    <property type="entry name" value="DUF521 DOMAIN PROTEIN (AFU_ORTHOLOGUE AFUA_6G00490)"/>
    <property type="match status" value="1"/>
</dbReference>
<accession>W4M671</accession>
<dbReference type="PANTHER" id="PTHR36577">
    <property type="entry name" value="DUF521 DOMAIN PROTEIN (AFU_ORTHOLOGUE AFUA_6G00490)"/>
    <property type="match status" value="1"/>
</dbReference>
<dbReference type="HOGENOM" id="CLU_129184_0_0_7"/>
<dbReference type="EMBL" id="AZHX01001032">
    <property type="protein sequence ID" value="ETX05142.1"/>
    <property type="molecule type" value="Genomic_DNA"/>
</dbReference>
<dbReference type="InterPro" id="IPR007506">
    <property type="entry name" value="PMDh-L-like_dom"/>
</dbReference>
<dbReference type="Pfam" id="PF04412">
    <property type="entry name" value="AcnX"/>
    <property type="match status" value="1"/>
</dbReference>
<organism evidence="4 5">
    <name type="scientific">Candidatus Entotheonella gemina</name>
    <dbReference type="NCBI Taxonomy" id="1429439"/>
    <lineage>
        <taxon>Bacteria</taxon>
        <taxon>Pseudomonadati</taxon>
        <taxon>Nitrospinota/Tectimicrobiota group</taxon>
        <taxon>Candidatus Tectimicrobiota</taxon>
        <taxon>Candidatus Entotheonellia</taxon>
        <taxon>Candidatus Entotheonellales</taxon>
        <taxon>Candidatus Entotheonellaceae</taxon>
        <taxon>Candidatus Entotheonella</taxon>
    </lineage>
</organism>
<dbReference type="AlphaFoldDB" id="W4M671"/>
<evidence type="ECO:0000313" key="5">
    <source>
        <dbReference type="Proteomes" id="UP000019140"/>
    </source>
</evidence>
<keyword evidence="2" id="KW-0456">Lyase</keyword>
<evidence type="ECO:0000259" key="3">
    <source>
        <dbReference type="Pfam" id="PF04412"/>
    </source>
</evidence>
<keyword evidence="1" id="KW-0408">Iron</keyword>
<evidence type="ECO:0000313" key="4">
    <source>
        <dbReference type="EMBL" id="ETX05142.1"/>
    </source>
</evidence>
<feature type="domain" description="Phosphomevalonate dehydratase large subunit-like" evidence="3">
    <location>
        <begin position="1"/>
        <end position="165"/>
    </location>
</feature>
<sequence length="175" mass="19184">ASYGSHAMFHVIGITPEAHDWQTASGSVSMMPEVLTRSDLDTFFATWDGMGGRLDVVPLSTPQLTLTEVIQVAEQLAGHRVHPDTTLLVYTPMEIKQACEQLGVKATIEAAGGRLVHGHDFFATFAKEIRETHGWERMMTHSVKMANICEGYGYKPTPASIERCVASAIAGRIRK</sequence>
<dbReference type="Proteomes" id="UP000019140">
    <property type="component" value="Unassembled WGS sequence"/>
</dbReference>
<proteinExistence type="predicted"/>
<evidence type="ECO:0000256" key="2">
    <source>
        <dbReference type="ARBA" id="ARBA00023239"/>
    </source>
</evidence>
<evidence type="ECO:0000256" key="1">
    <source>
        <dbReference type="ARBA" id="ARBA00023004"/>
    </source>
</evidence>
<protein>
    <recommendedName>
        <fullName evidence="3">Phosphomevalonate dehydratase large subunit-like domain-containing protein</fullName>
    </recommendedName>
</protein>
<feature type="non-terminal residue" evidence="4">
    <location>
        <position position="1"/>
    </location>
</feature>
<comment type="caution">
    <text evidence="4">The sequence shown here is derived from an EMBL/GenBank/DDBJ whole genome shotgun (WGS) entry which is preliminary data.</text>
</comment>
<gene>
    <name evidence="4" type="ORF">ETSY2_24720</name>
</gene>
<keyword evidence="5" id="KW-1185">Reference proteome</keyword>
<reference evidence="4 5" key="1">
    <citation type="journal article" date="2014" name="Nature">
        <title>An environmental bacterial taxon with a large and distinct metabolic repertoire.</title>
        <authorList>
            <person name="Wilson M.C."/>
            <person name="Mori T."/>
            <person name="Ruckert C."/>
            <person name="Uria A.R."/>
            <person name="Helf M.J."/>
            <person name="Takada K."/>
            <person name="Gernert C."/>
            <person name="Steffens U.A."/>
            <person name="Heycke N."/>
            <person name="Schmitt S."/>
            <person name="Rinke C."/>
            <person name="Helfrich E.J."/>
            <person name="Brachmann A.O."/>
            <person name="Gurgui C."/>
            <person name="Wakimoto T."/>
            <person name="Kracht M."/>
            <person name="Crusemann M."/>
            <person name="Hentschel U."/>
            <person name="Abe I."/>
            <person name="Matsunaga S."/>
            <person name="Kalinowski J."/>
            <person name="Takeyama H."/>
            <person name="Piel J."/>
        </authorList>
    </citation>
    <scope>NUCLEOTIDE SEQUENCE [LARGE SCALE GENOMIC DNA]</scope>
    <source>
        <strain evidence="5">TSY2</strain>
    </source>
</reference>
<name>W4M671_9BACT</name>
<dbReference type="GO" id="GO:0016829">
    <property type="term" value="F:lyase activity"/>
    <property type="evidence" value="ECO:0007669"/>
    <property type="project" value="UniProtKB-KW"/>
</dbReference>